<dbReference type="GO" id="GO:0061630">
    <property type="term" value="F:ubiquitin protein ligase activity"/>
    <property type="evidence" value="ECO:0007669"/>
    <property type="project" value="InterPro"/>
</dbReference>
<reference evidence="2" key="1">
    <citation type="journal article" date="2023" name="Commun. Biol.">
        <title>Genome analysis of Parmales, the sister group of diatoms, reveals the evolutionary specialization of diatoms from phago-mixotrophs to photoautotrophs.</title>
        <authorList>
            <person name="Ban H."/>
            <person name="Sato S."/>
            <person name="Yoshikawa S."/>
            <person name="Yamada K."/>
            <person name="Nakamura Y."/>
            <person name="Ichinomiya M."/>
            <person name="Sato N."/>
            <person name="Blanc-Mathieu R."/>
            <person name="Endo H."/>
            <person name="Kuwata A."/>
            <person name="Ogata H."/>
        </authorList>
    </citation>
    <scope>NUCLEOTIDE SEQUENCE [LARGE SCALE GENOMIC DNA]</scope>
    <source>
        <strain evidence="2">NIES 3701</strain>
    </source>
</reference>
<dbReference type="InterPro" id="IPR039903">
    <property type="entry name" value="Zswim2"/>
</dbReference>
<accession>A0A9W7BLY3</accession>
<dbReference type="Proteomes" id="UP001165085">
    <property type="component" value="Unassembled WGS sequence"/>
</dbReference>
<dbReference type="OrthoDB" id="2122982at2759"/>
<sequence length="535" mass="59301">MNLAALFSKGIDGEIPEEEAKASYDVSPAELHLPLHLPKSYLSTLRRSARHPAPTQASDLLARVESVSKASFEEGHSLVSKNGPTSFVVRKHNTGRNFSVKVGAGRSCTCPECEASDVIDTKGRLCPATLYILLKVLQIPDDSPLIYKEKWSDKEIGRVCEAANEQKKKIVKQNYEKPFKGDWMDGEWGYDDNYDARYGYGGFDRRDREIMGGVYGLDASNKKGRTFRISEGIEEMKAKDGSIMASVGSYTRGSGVGYMKSIDDMYEAPRNRVFAVRKEGYGGEGGEDESSLISNDVGGLPMIRGTERSDMSRASSARSDLSGVSEAASTASTASTFDAVEYPFFIGGGRKVVQQGCVLPAGVKIRHPSLLYGKNFVHMIKEFLYVWDTTKGKEDKQFLAEKIRKLWISNSVFKMWAGNVHSRNEERAKRLRKARLRLTVVMQNGSHVGVCVSPLVTGKEVCYAALRKRKMVNSNVNRRAKDMQLVFQGAVIDARRTMIDAGISDRSTLVMNFDNLQVNRMTRLGGGRSVTDSLR</sequence>
<evidence type="ECO:0000313" key="2">
    <source>
        <dbReference type="Proteomes" id="UP001165085"/>
    </source>
</evidence>
<evidence type="ECO:0000313" key="1">
    <source>
        <dbReference type="EMBL" id="GMH93074.1"/>
    </source>
</evidence>
<gene>
    <name evidence="1" type="ORF">TrST_g13709</name>
</gene>
<protein>
    <submittedName>
        <fullName evidence="1">Uncharacterized protein</fullName>
    </submittedName>
</protein>
<organism evidence="1 2">
    <name type="scientific">Triparma strigata</name>
    <dbReference type="NCBI Taxonomy" id="1606541"/>
    <lineage>
        <taxon>Eukaryota</taxon>
        <taxon>Sar</taxon>
        <taxon>Stramenopiles</taxon>
        <taxon>Ochrophyta</taxon>
        <taxon>Bolidophyceae</taxon>
        <taxon>Parmales</taxon>
        <taxon>Triparmaceae</taxon>
        <taxon>Triparma</taxon>
    </lineage>
</organism>
<name>A0A9W7BLY3_9STRA</name>
<proteinExistence type="predicted"/>
<dbReference type="EMBL" id="BRXY01000408">
    <property type="protein sequence ID" value="GMH93074.1"/>
    <property type="molecule type" value="Genomic_DNA"/>
</dbReference>
<dbReference type="PANTHER" id="PTHR21540:SF3">
    <property type="entry name" value="E3 UBIQUITIN-PROTEIN LIGASE ZSWIM2"/>
    <property type="match status" value="1"/>
</dbReference>
<comment type="caution">
    <text evidence="1">The sequence shown here is derived from an EMBL/GenBank/DDBJ whole genome shotgun (WGS) entry which is preliminary data.</text>
</comment>
<keyword evidence="2" id="KW-1185">Reference proteome</keyword>
<dbReference type="AlphaFoldDB" id="A0A9W7BLY3"/>
<dbReference type="PANTHER" id="PTHR21540">
    <property type="entry name" value="RING FINGER AND SWIM DOMAIN-CONTAINING PROTEIN 2"/>
    <property type="match status" value="1"/>
</dbReference>